<dbReference type="EMBL" id="BAAAID010000004">
    <property type="protein sequence ID" value="GAA0919581.1"/>
    <property type="molecule type" value="Genomic_DNA"/>
</dbReference>
<dbReference type="PANTHER" id="PTHR31157:SF1">
    <property type="entry name" value="SCP DOMAIN-CONTAINING PROTEIN"/>
    <property type="match status" value="1"/>
</dbReference>
<dbReference type="Pfam" id="PF00188">
    <property type="entry name" value="CAP"/>
    <property type="match status" value="1"/>
</dbReference>
<dbReference type="PANTHER" id="PTHR31157">
    <property type="entry name" value="SCP DOMAIN-CONTAINING PROTEIN"/>
    <property type="match status" value="1"/>
</dbReference>
<dbReference type="InterPro" id="IPR035940">
    <property type="entry name" value="CAP_sf"/>
</dbReference>
<organism evidence="2 3">
    <name type="scientific">Streptomyces rhizosphaericus</name>
    <dbReference type="NCBI Taxonomy" id="114699"/>
    <lineage>
        <taxon>Bacteria</taxon>
        <taxon>Bacillati</taxon>
        <taxon>Actinomycetota</taxon>
        <taxon>Actinomycetes</taxon>
        <taxon>Kitasatosporales</taxon>
        <taxon>Streptomycetaceae</taxon>
        <taxon>Streptomyces</taxon>
        <taxon>Streptomyces violaceusniger group</taxon>
    </lineage>
</organism>
<evidence type="ECO:0000259" key="1">
    <source>
        <dbReference type="Pfam" id="PF00188"/>
    </source>
</evidence>
<dbReference type="SUPFAM" id="SSF55797">
    <property type="entry name" value="PR-1-like"/>
    <property type="match status" value="1"/>
</dbReference>
<sequence length="119" mass="12829">MKLDARLSRAAQLHSEDMAAHNYFDHTSLDGRTVVDRGKAQGYPSTCGENIAKGQNAPADVRASWMSSEGHRTNILNCDHTTMGLGLAWSRRAGPGPRCSGSDALEVSAWLVSHHAART</sequence>
<keyword evidence="3" id="KW-1185">Reference proteome</keyword>
<evidence type="ECO:0000313" key="3">
    <source>
        <dbReference type="Proteomes" id="UP001500418"/>
    </source>
</evidence>
<proteinExistence type="predicted"/>
<dbReference type="InterPro" id="IPR014044">
    <property type="entry name" value="CAP_dom"/>
</dbReference>
<protein>
    <recommendedName>
        <fullName evidence="1">SCP domain-containing protein</fullName>
    </recommendedName>
</protein>
<accession>A0ABN1NYY9</accession>
<dbReference type="CDD" id="cd05379">
    <property type="entry name" value="CAP_bacterial"/>
    <property type="match status" value="1"/>
</dbReference>
<name>A0ABN1NYY9_9ACTN</name>
<comment type="caution">
    <text evidence="2">The sequence shown here is derived from an EMBL/GenBank/DDBJ whole genome shotgun (WGS) entry which is preliminary data.</text>
</comment>
<dbReference type="Gene3D" id="3.40.33.10">
    <property type="entry name" value="CAP"/>
    <property type="match status" value="1"/>
</dbReference>
<feature type="domain" description="SCP" evidence="1">
    <location>
        <begin position="2"/>
        <end position="88"/>
    </location>
</feature>
<dbReference type="Proteomes" id="UP001500418">
    <property type="component" value="Unassembled WGS sequence"/>
</dbReference>
<reference evidence="2 3" key="1">
    <citation type="journal article" date="2019" name="Int. J. Syst. Evol. Microbiol.">
        <title>The Global Catalogue of Microorganisms (GCM) 10K type strain sequencing project: providing services to taxonomists for standard genome sequencing and annotation.</title>
        <authorList>
            <consortium name="The Broad Institute Genomics Platform"/>
            <consortium name="The Broad Institute Genome Sequencing Center for Infectious Disease"/>
            <person name="Wu L."/>
            <person name="Ma J."/>
        </authorList>
    </citation>
    <scope>NUCLEOTIDE SEQUENCE [LARGE SCALE GENOMIC DNA]</scope>
    <source>
        <strain evidence="2 3">JCM 11444</strain>
    </source>
</reference>
<evidence type="ECO:0000313" key="2">
    <source>
        <dbReference type="EMBL" id="GAA0919581.1"/>
    </source>
</evidence>
<gene>
    <name evidence="2" type="ORF">GCM10009575_011670</name>
</gene>